<feature type="site" description="Part of the allosteric site" evidence="2">
    <location>
        <position position="155"/>
    </location>
</feature>
<dbReference type="GO" id="GO:0006043">
    <property type="term" value="P:glucosamine catabolic process"/>
    <property type="evidence" value="ECO:0007669"/>
    <property type="project" value="TreeGrafter"/>
</dbReference>
<protein>
    <recommendedName>
        <fullName evidence="2">Glucosamine-6-phosphate deaminase</fullName>
        <ecNumber evidence="2">3.5.99.6</ecNumber>
    </recommendedName>
    <alternativeName>
        <fullName evidence="2">GlcN6P deaminase</fullName>
        <shortName evidence="2">GNPDA</shortName>
    </alternativeName>
    <alternativeName>
        <fullName evidence="2">Glucosamine-6-phosphate isomerase</fullName>
    </alternativeName>
</protein>
<sequence>MKILIFPTSEAAAERVAQQILTTVRAKPQARLGLATGGTMPPVYQRLVTAYRTGQVSFAETLSLNLDEYVGLAPDHPCSYHHFMQDTLFAQTDFAPGHTHLPRGDAPDADVESARYDALIAANGPIDLQLLGLGPNGHIGFNEPSSSLASRTRVKTLTSATLAANKRYFAAGEQPPKYAITVGIGTILDAREIVLLATGPSKAKAAAQMIEGPLSAACPASSLQMHQNTTVVLDAAAAAELQHLDYYHTVHPEGREDAA</sequence>
<comment type="pathway">
    <text evidence="2">Amino-sugar metabolism; N-acetylneuraminate degradation; D-fructose 6-phosphate from N-acetylneuraminate: step 5/5.</text>
</comment>
<dbReference type="EMBL" id="CYSB01000025">
    <property type="protein sequence ID" value="CUH66061.1"/>
    <property type="molecule type" value="Genomic_DNA"/>
</dbReference>
<dbReference type="GO" id="GO:0004342">
    <property type="term" value="F:glucosamine-6-phosphate deaminase activity"/>
    <property type="evidence" value="ECO:0007669"/>
    <property type="project" value="UniProtKB-UniRule"/>
</dbReference>
<keyword evidence="6" id="KW-1185">Reference proteome</keyword>
<dbReference type="InterPro" id="IPR004547">
    <property type="entry name" value="Glucosamine6P_isomerase"/>
</dbReference>
<dbReference type="UniPathway" id="UPA00629">
    <property type="reaction ID" value="UER00684"/>
</dbReference>
<dbReference type="InterPro" id="IPR006148">
    <property type="entry name" value="Glc/Gal-6P_isomerase"/>
</dbReference>
<comment type="function">
    <text evidence="2">Catalyzes the reversible isomerization-deamination of glucosamine 6-phosphate (GlcN6P) to form fructose 6-phosphate (Fru6P) and ammonium ion.</text>
</comment>
<comment type="similarity">
    <text evidence="2">Belongs to the glucosamine/galactosamine-6-phosphate isomerase family. NagB subfamily.</text>
</comment>
<keyword evidence="2" id="KW-0119">Carbohydrate metabolism</keyword>
<feature type="active site" description="Proton acceptor; for ring-opening step" evidence="2">
    <location>
        <position position="138"/>
    </location>
</feature>
<evidence type="ECO:0000259" key="3">
    <source>
        <dbReference type="Pfam" id="PF01182"/>
    </source>
</evidence>
<dbReference type="GO" id="GO:0005737">
    <property type="term" value="C:cytoplasm"/>
    <property type="evidence" value="ECO:0007669"/>
    <property type="project" value="TreeGrafter"/>
</dbReference>
<accession>A0A0P1FUY6</accession>
<proteinExistence type="inferred from homology"/>
<keyword evidence="1 2" id="KW-0378">Hydrolase</keyword>
<feature type="active site" description="For ring-opening step" evidence="2">
    <location>
        <position position="136"/>
    </location>
</feature>
<dbReference type="OrthoDB" id="9791139at2"/>
<comment type="catalytic activity">
    <reaction evidence="2">
        <text>alpha-D-glucosamine 6-phosphate + H2O = beta-D-fructose 6-phosphate + NH4(+)</text>
        <dbReference type="Rhea" id="RHEA:12172"/>
        <dbReference type="ChEBI" id="CHEBI:15377"/>
        <dbReference type="ChEBI" id="CHEBI:28938"/>
        <dbReference type="ChEBI" id="CHEBI:57634"/>
        <dbReference type="ChEBI" id="CHEBI:75989"/>
        <dbReference type="EC" id="3.5.99.6"/>
    </reaction>
</comment>
<dbReference type="SUPFAM" id="SSF100950">
    <property type="entry name" value="NagB/RpiA/CoA transferase-like"/>
    <property type="match status" value="1"/>
</dbReference>
<dbReference type="RefSeq" id="WP_058243686.1">
    <property type="nucleotide sequence ID" value="NZ_CYSB01000025.1"/>
</dbReference>
<feature type="active site" description="For ring-opening step" evidence="2">
    <location>
        <position position="143"/>
    </location>
</feature>
<dbReference type="Proteomes" id="UP000051887">
    <property type="component" value="Unassembled WGS sequence"/>
</dbReference>
<dbReference type="EMBL" id="CYSC01000032">
    <property type="protein sequence ID" value="CUH72491.1"/>
    <property type="molecule type" value="Genomic_DNA"/>
</dbReference>
<dbReference type="Gene3D" id="3.40.50.1360">
    <property type="match status" value="1"/>
</dbReference>
<evidence type="ECO:0000256" key="1">
    <source>
        <dbReference type="ARBA" id="ARBA00022801"/>
    </source>
</evidence>
<feature type="site" description="Part of the allosteric site" evidence="2">
    <location>
        <position position="156"/>
    </location>
</feature>
<evidence type="ECO:0000313" key="7">
    <source>
        <dbReference type="Proteomes" id="UP000051887"/>
    </source>
</evidence>
<evidence type="ECO:0000313" key="4">
    <source>
        <dbReference type="EMBL" id="CUH66061.1"/>
    </source>
</evidence>
<dbReference type="CDD" id="cd01399">
    <property type="entry name" value="GlcN6P_deaminase"/>
    <property type="match status" value="1"/>
</dbReference>
<dbReference type="NCBIfam" id="TIGR00502">
    <property type="entry name" value="nagB"/>
    <property type="match status" value="1"/>
</dbReference>
<reference evidence="5 7" key="2">
    <citation type="submission" date="2015-09" db="EMBL/GenBank/DDBJ databases">
        <authorList>
            <consortium name="Swine Surveillance"/>
        </authorList>
    </citation>
    <scope>NUCLEOTIDE SEQUENCE [LARGE SCALE GENOMIC DNA]</scope>
    <source>
        <strain evidence="5 7">5120</strain>
    </source>
</reference>
<gene>
    <name evidence="2 5" type="primary">nagB</name>
    <name evidence="4" type="ORF">TL5118_01588</name>
    <name evidence="5" type="ORF">TL5120_02292</name>
</gene>
<dbReference type="PROSITE" id="PS01161">
    <property type="entry name" value="GLC_GALNAC_ISOMERASE"/>
    <property type="match status" value="1"/>
</dbReference>
<dbReference type="EC" id="3.5.99.6" evidence="2"/>
<reference evidence="4 6" key="1">
    <citation type="submission" date="2015-09" db="EMBL/GenBank/DDBJ databases">
        <authorList>
            <person name="Rodrigo-Torres L."/>
            <person name="Arahal D.R."/>
        </authorList>
    </citation>
    <scope>NUCLEOTIDE SEQUENCE [LARGE SCALE GENOMIC DNA]</scope>
    <source>
        <strain evidence="4 6">CECT 5118</strain>
    </source>
</reference>
<feature type="domain" description="Glucosamine/galactosamine-6-phosphate isomerase" evidence="3">
    <location>
        <begin position="9"/>
        <end position="231"/>
    </location>
</feature>
<comment type="activity regulation">
    <text evidence="2">Allosterically activated by N-acetylglucosamine 6-phosphate (GlcNAc6P).</text>
</comment>
<feature type="active site" description="Proton acceptor; for enolization step" evidence="2">
    <location>
        <position position="67"/>
    </location>
</feature>
<dbReference type="InterPro" id="IPR037171">
    <property type="entry name" value="NagB/RpiA_transferase-like"/>
</dbReference>
<organism evidence="5 7">
    <name type="scientific">Thalassovita autumnalis</name>
    <dbReference type="NCBI Taxonomy" id="2072972"/>
    <lineage>
        <taxon>Bacteria</taxon>
        <taxon>Pseudomonadati</taxon>
        <taxon>Pseudomonadota</taxon>
        <taxon>Alphaproteobacteria</taxon>
        <taxon>Rhodobacterales</taxon>
        <taxon>Roseobacteraceae</taxon>
        <taxon>Thalassovita</taxon>
    </lineage>
</organism>
<feature type="site" description="Part of the allosteric site" evidence="2">
    <location>
        <position position="153"/>
    </location>
</feature>
<name>A0A0P1FUY6_9RHOB</name>
<dbReference type="GO" id="GO:0005975">
    <property type="term" value="P:carbohydrate metabolic process"/>
    <property type="evidence" value="ECO:0007669"/>
    <property type="project" value="InterPro"/>
</dbReference>
<dbReference type="GO" id="GO:0006046">
    <property type="term" value="P:N-acetylglucosamine catabolic process"/>
    <property type="evidence" value="ECO:0007669"/>
    <property type="project" value="UniProtKB-UniRule"/>
</dbReference>
<dbReference type="Pfam" id="PF01182">
    <property type="entry name" value="Glucosamine_iso"/>
    <property type="match status" value="1"/>
</dbReference>
<dbReference type="PANTHER" id="PTHR11280:SF5">
    <property type="entry name" value="GLUCOSAMINE-6-PHOSPHATE ISOMERASE"/>
    <property type="match status" value="1"/>
</dbReference>
<dbReference type="AlphaFoldDB" id="A0A0P1FUY6"/>
<keyword evidence="2" id="KW-0021">Allosteric enzyme</keyword>
<evidence type="ECO:0000313" key="6">
    <source>
        <dbReference type="Proteomes" id="UP000051086"/>
    </source>
</evidence>
<dbReference type="Proteomes" id="UP000051086">
    <property type="component" value="Unassembled WGS sequence"/>
</dbReference>
<feature type="site" description="Part of the allosteric site" evidence="2">
    <location>
        <position position="146"/>
    </location>
</feature>
<comment type="caution">
    <text evidence="2">Lacks conserved residue(s) required for the propagation of feature annotation.</text>
</comment>
<dbReference type="PANTHER" id="PTHR11280">
    <property type="entry name" value="GLUCOSAMINE-6-PHOSPHATE ISOMERASE"/>
    <property type="match status" value="1"/>
</dbReference>
<dbReference type="InterPro" id="IPR018321">
    <property type="entry name" value="Glucosamine6P_isomerase_CS"/>
</dbReference>
<dbReference type="GO" id="GO:0042802">
    <property type="term" value="F:identical protein binding"/>
    <property type="evidence" value="ECO:0007669"/>
    <property type="project" value="TreeGrafter"/>
</dbReference>
<evidence type="ECO:0000313" key="5">
    <source>
        <dbReference type="EMBL" id="CUH72491.1"/>
    </source>
</evidence>
<dbReference type="GO" id="GO:0019262">
    <property type="term" value="P:N-acetylneuraminate catabolic process"/>
    <property type="evidence" value="ECO:0007669"/>
    <property type="project" value="UniProtKB-UniRule"/>
</dbReference>
<evidence type="ECO:0000256" key="2">
    <source>
        <dbReference type="HAMAP-Rule" id="MF_01241"/>
    </source>
</evidence>
<dbReference type="HAMAP" id="MF_01241">
    <property type="entry name" value="GlcN6P_deamin"/>
    <property type="match status" value="1"/>
</dbReference>